<evidence type="ECO:0000313" key="2">
    <source>
        <dbReference type="EMBL" id="MDT7042832.1"/>
    </source>
</evidence>
<dbReference type="EMBL" id="JAQOUE010000001">
    <property type="protein sequence ID" value="MDT7042832.1"/>
    <property type="molecule type" value="Genomic_DNA"/>
</dbReference>
<sequence length="286" mass="32037">MISDTLIPPPTNPFLIYPAIIVGKTQESPDILSLRLQFEDSEMRETFRFKAGQFNMLYVFGVGEVAISIVSDPDEPEFLDHTIRVVGRVTNVIGHMDIGDTLGIRGPFGKGWPMEEAKGKDVVVITGGLGCAPVVGAIEYMFRRREEYGAIKIIHGVKTPHDLLFRERFDQWRRHPNTDVLLASDEPGKTWHYHVGVVTELFDEVEVHPDKAIVMMCGPEIMMRVAVNMLSHRGLRPDGMYVSLERHMECGIGLCGHCQMGPFFLCKDGPVMRLDTILPFLGKSGV</sequence>
<dbReference type="InterPro" id="IPR039261">
    <property type="entry name" value="FNR_nucleotide-bd"/>
</dbReference>
<accession>A0ABU3K8Z2</accession>
<dbReference type="Pfam" id="PF10418">
    <property type="entry name" value="DHODB_Fe-S_bind"/>
    <property type="match status" value="1"/>
</dbReference>
<dbReference type="Pfam" id="PF00175">
    <property type="entry name" value="NAD_binding_1"/>
    <property type="match status" value="1"/>
</dbReference>
<gene>
    <name evidence="2" type="ORF">PPG34_10750</name>
</gene>
<dbReference type="SUPFAM" id="SSF52343">
    <property type="entry name" value="Ferredoxin reductase-like, C-terminal NADP-linked domain"/>
    <property type="match status" value="1"/>
</dbReference>
<dbReference type="InterPro" id="IPR008333">
    <property type="entry name" value="Cbr1-like_FAD-bd_dom"/>
</dbReference>
<proteinExistence type="predicted"/>
<dbReference type="PANTHER" id="PTHR43513:SF1">
    <property type="entry name" value="ANAEROBIC SULFITE REDUCTASE SUBUNIT B"/>
    <property type="match status" value="1"/>
</dbReference>
<evidence type="ECO:0000313" key="3">
    <source>
        <dbReference type="Proteomes" id="UP001250932"/>
    </source>
</evidence>
<keyword evidence="3" id="KW-1185">Reference proteome</keyword>
<dbReference type="Gene3D" id="3.40.50.80">
    <property type="entry name" value="Nucleotide-binding domain of ferredoxin-NADP reductase (FNR) module"/>
    <property type="match status" value="1"/>
</dbReference>
<dbReference type="InterPro" id="IPR050353">
    <property type="entry name" value="PyrK_electron_transfer"/>
</dbReference>
<dbReference type="PANTHER" id="PTHR43513">
    <property type="entry name" value="DIHYDROOROTATE DEHYDROGENASE B (NAD(+)), ELECTRON TRANSFER SUBUNIT"/>
    <property type="match status" value="1"/>
</dbReference>
<comment type="caution">
    <text evidence="2">The sequence shown here is derived from an EMBL/GenBank/DDBJ whole genome shotgun (WGS) entry which is preliminary data.</text>
</comment>
<dbReference type="PIRSF" id="PIRSF006816">
    <property type="entry name" value="Cyc3_hyd_g"/>
    <property type="match status" value="1"/>
</dbReference>
<dbReference type="PRINTS" id="PR00406">
    <property type="entry name" value="CYTB5RDTASE"/>
</dbReference>
<dbReference type="Gene3D" id="2.40.30.10">
    <property type="entry name" value="Translation factors"/>
    <property type="match status" value="1"/>
</dbReference>
<organism evidence="2 3">
    <name type="scientific">Candidatus Nitronereus thalassa</name>
    <dbReference type="NCBI Taxonomy" id="3020898"/>
    <lineage>
        <taxon>Bacteria</taxon>
        <taxon>Pseudomonadati</taxon>
        <taxon>Nitrospirota</taxon>
        <taxon>Nitrospiria</taxon>
        <taxon>Nitrospirales</taxon>
        <taxon>Nitrospiraceae</taxon>
        <taxon>Candidatus Nitronereus</taxon>
    </lineage>
</organism>
<name>A0ABU3K8Z2_9BACT</name>
<dbReference type="RefSeq" id="WP_313833291.1">
    <property type="nucleotide sequence ID" value="NZ_JAQOUE010000001.1"/>
</dbReference>
<dbReference type="CDD" id="cd06221">
    <property type="entry name" value="sulfite_reductase_like"/>
    <property type="match status" value="1"/>
</dbReference>
<protein>
    <submittedName>
        <fullName evidence="2">FAD/NAD(P)-binding protein</fullName>
    </submittedName>
</protein>
<dbReference type="InterPro" id="IPR001433">
    <property type="entry name" value="OxRdtase_FAD/NAD-bd"/>
</dbReference>
<dbReference type="PROSITE" id="PS51384">
    <property type="entry name" value="FAD_FR"/>
    <property type="match status" value="1"/>
</dbReference>
<feature type="domain" description="FAD-binding FR-type" evidence="1">
    <location>
        <begin position="14"/>
        <end position="114"/>
    </location>
</feature>
<dbReference type="InterPro" id="IPR017927">
    <property type="entry name" value="FAD-bd_FR_type"/>
</dbReference>
<dbReference type="SUPFAM" id="SSF63380">
    <property type="entry name" value="Riboflavin synthase domain-like"/>
    <property type="match status" value="1"/>
</dbReference>
<dbReference type="InterPro" id="IPR017938">
    <property type="entry name" value="Riboflavin_synthase-like_b-brl"/>
</dbReference>
<dbReference type="InterPro" id="IPR012165">
    <property type="entry name" value="Cyt_c3_hydrogenase_gsu"/>
</dbReference>
<reference evidence="2 3" key="1">
    <citation type="journal article" date="2023" name="ISME J.">
        <title>Cultivation and genomic characterization of novel and ubiquitous marine nitrite-oxidizing bacteria from the Nitrospirales.</title>
        <authorList>
            <person name="Mueller A.J."/>
            <person name="Daebeler A."/>
            <person name="Herbold C.W."/>
            <person name="Kirkegaard R.H."/>
            <person name="Daims H."/>
        </authorList>
    </citation>
    <scope>NUCLEOTIDE SEQUENCE [LARGE SCALE GENOMIC DNA]</scope>
    <source>
        <strain evidence="2 3">EB</strain>
    </source>
</reference>
<dbReference type="InterPro" id="IPR019480">
    <property type="entry name" value="Dihydroorotate_DH_Fe-S-bd"/>
</dbReference>
<evidence type="ECO:0000259" key="1">
    <source>
        <dbReference type="PROSITE" id="PS51384"/>
    </source>
</evidence>
<dbReference type="Pfam" id="PF00970">
    <property type="entry name" value="FAD_binding_6"/>
    <property type="match status" value="1"/>
</dbReference>
<dbReference type="Proteomes" id="UP001250932">
    <property type="component" value="Unassembled WGS sequence"/>
</dbReference>